<feature type="domain" description="NmrA-like" evidence="4">
    <location>
        <begin position="1"/>
        <end position="289"/>
    </location>
</feature>
<dbReference type="GO" id="GO:0005634">
    <property type="term" value="C:nucleus"/>
    <property type="evidence" value="ECO:0007669"/>
    <property type="project" value="TreeGrafter"/>
</dbReference>
<dbReference type="GO" id="GO:0016491">
    <property type="term" value="F:oxidoreductase activity"/>
    <property type="evidence" value="ECO:0007669"/>
    <property type="project" value="UniProtKB-KW"/>
</dbReference>
<comment type="caution">
    <text evidence="5">The sequence shown here is derived from an EMBL/GenBank/DDBJ whole genome shotgun (WGS) entry which is preliminary data.</text>
</comment>
<dbReference type="InterPro" id="IPR008030">
    <property type="entry name" value="NmrA-like"/>
</dbReference>
<protein>
    <recommendedName>
        <fullName evidence="4">NmrA-like domain-containing protein</fullName>
    </recommendedName>
</protein>
<organism evidence="5 6">
    <name type="scientific">Coemansia asiatica</name>
    <dbReference type="NCBI Taxonomy" id="1052880"/>
    <lineage>
        <taxon>Eukaryota</taxon>
        <taxon>Fungi</taxon>
        <taxon>Fungi incertae sedis</taxon>
        <taxon>Zoopagomycota</taxon>
        <taxon>Kickxellomycotina</taxon>
        <taxon>Kickxellomycetes</taxon>
        <taxon>Kickxellales</taxon>
        <taxon>Kickxellaceae</taxon>
        <taxon>Coemansia</taxon>
    </lineage>
</organism>
<dbReference type="Pfam" id="PF05368">
    <property type="entry name" value="NmrA"/>
    <property type="match status" value="1"/>
</dbReference>
<evidence type="ECO:0000256" key="3">
    <source>
        <dbReference type="ARBA" id="ARBA00023002"/>
    </source>
</evidence>
<reference evidence="5" key="1">
    <citation type="submission" date="2022-07" db="EMBL/GenBank/DDBJ databases">
        <title>Phylogenomic reconstructions and comparative analyses of Kickxellomycotina fungi.</title>
        <authorList>
            <person name="Reynolds N.K."/>
            <person name="Stajich J.E."/>
            <person name="Barry K."/>
            <person name="Grigoriev I.V."/>
            <person name="Crous P."/>
            <person name="Smith M.E."/>
        </authorList>
    </citation>
    <scope>NUCLEOTIDE SEQUENCE</scope>
    <source>
        <strain evidence="5">NBRC 105413</strain>
    </source>
</reference>
<evidence type="ECO:0000313" key="6">
    <source>
        <dbReference type="Proteomes" id="UP001145021"/>
    </source>
</evidence>
<dbReference type="Gene3D" id="3.40.50.720">
    <property type="entry name" value="NAD(P)-binding Rossmann-like Domain"/>
    <property type="match status" value="1"/>
</dbReference>
<name>A0A9W8CHU0_9FUNG</name>
<dbReference type="Gene3D" id="3.90.25.10">
    <property type="entry name" value="UDP-galactose 4-epimerase, domain 1"/>
    <property type="match status" value="1"/>
</dbReference>
<dbReference type="PANTHER" id="PTHR42748:SF30">
    <property type="entry name" value="NMRA-LIKE DOMAIN-CONTAINING PROTEIN"/>
    <property type="match status" value="1"/>
</dbReference>
<evidence type="ECO:0000256" key="1">
    <source>
        <dbReference type="ARBA" id="ARBA00006328"/>
    </source>
</evidence>
<keyword evidence="6" id="KW-1185">Reference proteome</keyword>
<sequence>MTKTVAIIGATGLQGGSVLNSLYDTGKYKIRALTRNPKGESAKLLLMKYPGIEVAAADLDDTESLRKAFKDIDIVFGVTQFFQKQIMDKIETGNVDAEYNQGKNMVDAAIAAGVKDMVYSSLDSMKQNSNGKYSKVLHFEGKNRIQEYLASKIDQIRGYFVYLGFYMENYVDFARISPEDNKTVEFAFPLDPDTKLPLADTAKDTGAVVAYVLDHPEECLGTVVEVSGGYYEAQDMVKAFTEVTGKPARYVQIPYEYLPSEELKEMFHGLQEFGLFNGRTEFIARNGKINHTFTTPTEFWKNRGWTGPVSSKQ</sequence>
<dbReference type="SUPFAM" id="SSF51735">
    <property type="entry name" value="NAD(P)-binding Rossmann-fold domains"/>
    <property type="match status" value="1"/>
</dbReference>
<dbReference type="PANTHER" id="PTHR42748">
    <property type="entry name" value="NITROGEN METABOLITE REPRESSION PROTEIN NMRA FAMILY MEMBER"/>
    <property type="match status" value="1"/>
</dbReference>
<proteinExistence type="inferred from homology"/>
<gene>
    <name evidence="5" type="ORF">LPJ64_003875</name>
</gene>
<keyword evidence="2" id="KW-0521">NADP</keyword>
<evidence type="ECO:0000313" key="5">
    <source>
        <dbReference type="EMBL" id="KAJ1644458.1"/>
    </source>
</evidence>
<keyword evidence="3" id="KW-0560">Oxidoreductase</keyword>
<evidence type="ECO:0000259" key="4">
    <source>
        <dbReference type="Pfam" id="PF05368"/>
    </source>
</evidence>
<dbReference type="InterPro" id="IPR051164">
    <property type="entry name" value="NmrA-like_oxidored"/>
</dbReference>
<evidence type="ECO:0000256" key="2">
    <source>
        <dbReference type="ARBA" id="ARBA00022857"/>
    </source>
</evidence>
<dbReference type="EMBL" id="JANBOH010000164">
    <property type="protein sequence ID" value="KAJ1644458.1"/>
    <property type="molecule type" value="Genomic_DNA"/>
</dbReference>
<dbReference type="InterPro" id="IPR036291">
    <property type="entry name" value="NAD(P)-bd_dom_sf"/>
</dbReference>
<accession>A0A9W8CHU0</accession>
<comment type="similarity">
    <text evidence="1">Belongs to the NmrA-type oxidoreductase family.</text>
</comment>
<dbReference type="AlphaFoldDB" id="A0A9W8CHU0"/>
<dbReference type="Proteomes" id="UP001145021">
    <property type="component" value="Unassembled WGS sequence"/>
</dbReference>
<dbReference type="CDD" id="cd05251">
    <property type="entry name" value="NmrA_like_SDR_a"/>
    <property type="match status" value="1"/>
</dbReference>